<name>A0A3E1NIL2_9BACT</name>
<accession>A0A3E1NIL2</accession>
<organism evidence="1 2">
    <name type="scientific">Deminuibacter soli</name>
    <dbReference type="NCBI Taxonomy" id="2291815"/>
    <lineage>
        <taxon>Bacteria</taxon>
        <taxon>Pseudomonadati</taxon>
        <taxon>Bacteroidota</taxon>
        <taxon>Chitinophagia</taxon>
        <taxon>Chitinophagales</taxon>
        <taxon>Chitinophagaceae</taxon>
        <taxon>Deminuibacter</taxon>
    </lineage>
</organism>
<dbReference type="Proteomes" id="UP000261284">
    <property type="component" value="Unassembled WGS sequence"/>
</dbReference>
<proteinExistence type="predicted"/>
<dbReference type="AlphaFoldDB" id="A0A3E1NIL2"/>
<keyword evidence="2" id="KW-1185">Reference proteome</keyword>
<protein>
    <submittedName>
        <fullName evidence="1">Uncharacterized protein</fullName>
    </submittedName>
</protein>
<sequence>MIRLILKDKIVPGDKTFQSALNDITNTMIGAKVFGHENISENPKTQVCFEYDAESKYFYNELTNDADFNATKRVRCFG</sequence>
<comment type="caution">
    <text evidence="1">The sequence shown here is derived from an EMBL/GenBank/DDBJ whole genome shotgun (WGS) entry which is preliminary data.</text>
</comment>
<evidence type="ECO:0000313" key="2">
    <source>
        <dbReference type="Proteomes" id="UP000261284"/>
    </source>
</evidence>
<reference evidence="1 2" key="1">
    <citation type="submission" date="2018-08" db="EMBL/GenBank/DDBJ databases">
        <title>Chitinophagaceae sp. K23C18032701, a novel bacterium isolated from forest soil.</title>
        <authorList>
            <person name="Wang C."/>
        </authorList>
    </citation>
    <scope>NUCLEOTIDE SEQUENCE [LARGE SCALE GENOMIC DNA]</scope>
    <source>
        <strain evidence="1 2">K23C18032701</strain>
    </source>
</reference>
<dbReference type="EMBL" id="QTJU01000004">
    <property type="protein sequence ID" value="RFM27769.1"/>
    <property type="molecule type" value="Genomic_DNA"/>
</dbReference>
<evidence type="ECO:0000313" key="1">
    <source>
        <dbReference type="EMBL" id="RFM27769.1"/>
    </source>
</evidence>
<gene>
    <name evidence="1" type="ORF">DXN05_13800</name>
</gene>
<dbReference type="RefSeq" id="WP_116847846.1">
    <property type="nucleotide sequence ID" value="NZ_QTJU01000004.1"/>
</dbReference>